<comment type="caution">
    <text evidence="1">The sequence shown here is derived from an EMBL/GenBank/DDBJ whole genome shotgun (WGS) entry which is preliminary data.</text>
</comment>
<evidence type="ECO:0000313" key="1">
    <source>
        <dbReference type="EMBL" id="GAG15729.1"/>
    </source>
</evidence>
<dbReference type="PROSITE" id="PS51257">
    <property type="entry name" value="PROKAR_LIPOPROTEIN"/>
    <property type="match status" value="1"/>
</dbReference>
<proteinExistence type="predicted"/>
<accession>X0VC83</accession>
<feature type="non-terminal residue" evidence="1">
    <location>
        <position position="106"/>
    </location>
</feature>
<protein>
    <recommendedName>
        <fullName evidence="2">Lipoprotein SmpA/OmlA domain-containing protein</fullName>
    </recommendedName>
</protein>
<name>X0VC83_9ZZZZ</name>
<gene>
    <name evidence="1" type="ORF">S01H1_54223</name>
</gene>
<evidence type="ECO:0008006" key="2">
    <source>
        <dbReference type="Google" id="ProtNLM"/>
    </source>
</evidence>
<sequence>MRISRIFIGLAYVFCFSFLTFGLLTGCVEIKPPGPEEILREPLGQSPLRIGMTKEKIKSLWGKPDAVNVLGTDPQGMIKEEWIYRGRYPNLPINIDYLSETQRLFF</sequence>
<dbReference type="AlphaFoldDB" id="X0VC83"/>
<dbReference type="EMBL" id="BARS01035167">
    <property type="protein sequence ID" value="GAG15729.1"/>
    <property type="molecule type" value="Genomic_DNA"/>
</dbReference>
<reference evidence="1" key="1">
    <citation type="journal article" date="2014" name="Front. Microbiol.">
        <title>High frequency of phylogenetically diverse reductive dehalogenase-homologous genes in deep subseafloor sedimentary metagenomes.</title>
        <authorList>
            <person name="Kawai M."/>
            <person name="Futagami T."/>
            <person name="Toyoda A."/>
            <person name="Takaki Y."/>
            <person name="Nishi S."/>
            <person name="Hori S."/>
            <person name="Arai W."/>
            <person name="Tsubouchi T."/>
            <person name="Morono Y."/>
            <person name="Uchiyama I."/>
            <person name="Ito T."/>
            <person name="Fujiyama A."/>
            <person name="Inagaki F."/>
            <person name="Takami H."/>
        </authorList>
    </citation>
    <scope>NUCLEOTIDE SEQUENCE</scope>
    <source>
        <strain evidence="1">Expedition CK06-06</strain>
    </source>
</reference>
<organism evidence="1">
    <name type="scientific">marine sediment metagenome</name>
    <dbReference type="NCBI Taxonomy" id="412755"/>
    <lineage>
        <taxon>unclassified sequences</taxon>
        <taxon>metagenomes</taxon>
        <taxon>ecological metagenomes</taxon>
    </lineage>
</organism>